<sequence length="232" mass="25550">MARPEKRLTSTRGELSKYDPSWLSQTFYFLVTNPTEEVQLVLHDHRGRPSVLGVGTFDLSLVTGSDAKSDSDSGIALNTYLSILKGKQRRGDLLCSFIYIPISTTLPEEKSNVGIVHIFLSGVDNLLPSNRISAVAAVRLAWDLPPIYTTPRVALSNGSGNWGTTHEFLCFDKTACVIYIDVLNYDCHDESIGHVHIFLVDLLEATVRSWPLSGTTAGRLTVSAQWRALDLG</sequence>
<accession>A0AAD7CIY6</accession>
<organism evidence="2 3">
    <name type="scientific">Roridomyces roridus</name>
    <dbReference type="NCBI Taxonomy" id="1738132"/>
    <lineage>
        <taxon>Eukaryota</taxon>
        <taxon>Fungi</taxon>
        <taxon>Dikarya</taxon>
        <taxon>Basidiomycota</taxon>
        <taxon>Agaricomycotina</taxon>
        <taxon>Agaricomycetes</taxon>
        <taxon>Agaricomycetidae</taxon>
        <taxon>Agaricales</taxon>
        <taxon>Marasmiineae</taxon>
        <taxon>Mycenaceae</taxon>
        <taxon>Roridomyces</taxon>
    </lineage>
</organism>
<feature type="domain" description="C2" evidence="1">
    <location>
        <begin position="15"/>
        <end position="62"/>
    </location>
</feature>
<protein>
    <recommendedName>
        <fullName evidence="1">C2 domain-containing protein</fullName>
    </recommendedName>
</protein>
<gene>
    <name evidence="2" type="ORF">FB45DRAFT_1017606</name>
</gene>
<comment type="caution">
    <text evidence="2">The sequence shown here is derived from an EMBL/GenBank/DDBJ whole genome shotgun (WGS) entry which is preliminary data.</text>
</comment>
<dbReference type="Gene3D" id="2.60.40.150">
    <property type="entry name" value="C2 domain"/>
    <property type="match status" value="1"/>
</dbReference>
<dbReference type="InterPro" id="IPR035892">
    <property type="entry name" value="C2_domain_sf"/>
</dbReference>
<name>A0AAD7CIY6_9AGAR</name>
<dbReference type="EMBL" id="JARKIF010000001">
    <property type="protein sequence ID" value="KAJ7650208.1"/>
    <property type="molecule type" value="Genomic_DNA"/>
</dbReference>
<dbReference type="SUPFAM" id="SSF49562">
    <property type="entry name" value="C2 domain (Calcium/lipid-binding domain, CaLB)"/>
    <property type="match status" value="1"/>
</dbReference>
<reference evidence="2" key="1">
    <citation type="submission" date="2023-03" db="EMBL/GenBank/DDBJ databases">
        <title>Massive genome expansion in bonnet fungi (Mycena s.s.) driven by repeated elements and novel gene families across ecological guilds.</title>
        <authorList>
            <consortium name="Lawrence Berkeley National Laboratory"/>
            <person name="Harder C.B."/>
            <person name="Miyauchi S."/>
            <person name="Viragh M."/>
            <person name="Kuo A."/>
            <person name="Thoen E."/>
            <person name="Andreopoulos B."/>
            <person name="Lu D."/>
            <person name="Skrede I."/>
            <person name="Drula E."/>
            <person name="Henrissat B."/>
            <person name="Morin E."/>
            <person name="Kohler A."/>
            <person name="Barry K."/>
            <person name="LaButti K."/>
            <person name="Morin E."/>
            <person name="Salamov A."/>
            <person name="Lipzen A."/>
            <person name="Mereny Z."/>
            <person name="Hegedus B."/>
            <person name="Baldrian P."/>
            <person name="Stursova M."/>
            <person name="Weitz H."/>
            <person name="Taylor A."/>
            <person name="Grigoriev I.V."/>
            <person name="Nagy L.G."/>
            <person name="Martin F."/>
            <person name="Kauserud H."/>
        </authorList>
    </citation>
    <scope>NUCLEOTIDE SEQUENCE</scope>
    <source>
        <strain evidence="2">9284</strain>
    </source>
</reference>
<evidence type="ECO:0000313" key="2">
    <source>
        <dbReference type="EMBL" id="KAJ7650208.1"/>
    </source>
</evidence>
<evidence type="ECO:0000259" key="1">
    <source>
        <dbReference type="Pfam" id="PF00168"/>
    </source>
</evidence>
<proteinExistence type="predicted"/>
<feature type="domain" description="C2" evidence="1">
    <location>
        <begin position="144"/>
        <end position="202"/>
    </location>
</feature>
<dbReference type="AlphaFoldDB" id="A0AAD7CIY6"/>
<dbReference type="InterPro" id="IPR000008">
    <property type="entry name" value="C2_dom"/>
</dbReference>
<keyword evidence="3" id="KW-1185">Reference proteome</keyword>
<dbReference type="Proteomes" id="UP001221142">
    <property type="component" value="Unassembled WGS sequence"/>
</dbReference>
<dbReference type="Pfam" id="PF00168">
    <property type="entry name" value="C2"/>
    <property type="match status" value="2"/>
</dbReference>
<evidence type="ECO:0000313" key="3">
    <source>
        <dbReference type="Proteomes" id="UP001221142"/>
    </source>
</evidence>